<organism evidence="3 4">
    <name type="scientific">Amphibalanus amphitrite</name>
    <name type="common">Striped barnacle</name>
    <name type="synonym">Balanus amphitrite</name>
    <dbReference type="NCBI Taxonomy" id="1232801"/>
    <lineage>
        <taxon>Eukaryota</taxon>
        <taxon>Metazoa</taxon>
        <taxon>Ecdysozoa</taxon>
        <taxon>Arthropoda</taxon>
        <taxon>Crustacea</taxon>
        <taxon>Multicrustacea</taxon>
        <taxon>Cirripedia</taxon>
        <taxon>Thoracica</taxon>
        <taxon>Thoracicalcarea</taxon>
        <taxon>Balanomorpha</taxon>
        <taxon>Balanoidea</taxon>
        <taxon>Balanidae</taxon>
        <taxon>Amphibalaninae</taxon>
        <taxon>Amphibalanus</taxon>
    </lineage>
</organism>
<dbReference type="PANTHER" id="PTHR22801">
    <property type="entry name" value="LITHOSTATHINE"/>
    <property type="match status" value="1"/>
</dbReference>
<dbReference type="InterPro" id="IPR016186">
    <property type="entry name" value="C-type_lectin-like/link_sf"/>
</dbReference>
<dbReference type="SUPFAM" id="SSF56436">
    <property type="entry name" value="C-type lectin-like"/>
    <property type="match status" value="1"/>
</dbReference>
<sequence length="466" mass="51009">MAAEKRIHALLSYDPSHVFQPVREHPLLTDRETFSSDFSFSTSSVSNEHDGDVFTTDSLRDDHDSDRELRAQVAFEPQRTTSYHREGYNTPKPYKPPPTSPTPRHGAFPLARPGYGGEHGLAAYPEHGPEHGVGLYDASEHSLLGHSAAKHVPGYAQSYLGGHRGYAGYPHGYSVYVHGYRTVPYTSTVVHSDQHQYVGPAYSSGHGDNTLRYGVHPYHTGSGYYSGYTSGHSHLPRYAGEAGHASGRGHLHGVQLYQITQPLDPHHPNHLEYDHGTHDYVPPGYGTPSHVSPGHGTPGYVSLEYVPAGHAGGYGLKRPEYSSVYHDDYAQYARYGGRCAGRCLKKLDHKVNYTEAESQCAALGAHLAVPRSDEENQCAMDATLGTNLWLGITDVVTEGQFVGADGCGTVSSSSPYWANGQPNNLNDQDYGLLAVEWPANGWHDVPAHAQHRPFCQLLACYQHGCQ</sequence>
<dbReference type="CDD" id="cd00037">
    <property type="entry name" value="CLECT"/>
    <property type="match status" value="1"/>
</dbReference>
<comment type="caution">
    <text evidence="3">The sequence shown here is derived from an EMBL/GenBank/DDBJ whole genome shotgun (WGS) entry which is preliminary data.</text>
</comment>
<feature type="region of interest" description="Disordered" evidence="1">
    <location>
        <begin position="83"/>
        <end position="105"/>
    </location>
</feature>
<accession>A0A6A4WN26</accession>
<dbReference type="Pfam" id="PF00059">
    <property type="entry name" value="Lectin_C"/>
    <property type="match status" value="1"/>
</dbReference>
<protein>
    <submittedName>
        <fullName evidence="3">CD209 antigen-like protein E</fullName>
    </submittedName>
</protein>
<evidence type="ECO:0000259" key="2">
    <source>
        <dbReference type="PROSITE" id="PS50041"/>
    </source>
</evidence>
<dbReference type="InterPro" id="IPR016187">
    <property type="entry name" value="CTDL_fold"/>
</dbReference>
<dbReference type="PANTHER" id="PTHR22801:SF63">
    <property type="entry name" value="C-TYPE LECTIN DOMAIN-CONTAINING PROTEIN"/>
    <property type="match status" value="1"/>
</dbReference>
<dbReference type="Proteomes" id="UP000440578">
    <property type="component" value="Unassembled WGS sequence"/>
</dbReference>
<dbReference type="OrthoDB" id="6340082at2759"/>
<gene>
    <name evidence="3" type="primary">Cd209e_2</name>
    <name evidence="3" type="ORF">FJT64_024050</name>
</gene>
<feature type="domain" description="C-type lectin" evidence="2">
    <location>
        <begin position="339"/>
        <end position="456"/>
    </location>
</feature>
<dbReference type="SMART" id="SM00034">
    <property type="entry name" value="CLECT"/>
    <property type="match status" value="1"/>
</dbReference>
<dbReference type="Gene3D" id="3.10.100.10">
    <property type="entry name" value="Mannose-Binding Protein A, subunit A"/>
    <property type="match status" value="1"/>
</dbReference>
<keyword evidence="4" id="KW-1185">Reference proteome</keyword>
<evidence type="ECO:0000313" key="4">
    <source>
        <dbReference type="Proteomes" id="UP000440578"/>
    </source>
</evidence>
<name>A0A6A4WN26_AMPAM</name>
<reference evidence="3 4" key="1">
    <citation type="submission" date="2019-07" db="EMBL/GenBank/DDBJ databases">
        <title>Draft genome assembly of a fouling barnacle, Amphibalanus amphitrite (Darwin, 1854): The first reference genome for Thecostraca.</title>
        <authorList>
            <person name="Kim W."/>
        </authorList>
    </citation>
    <scope>NUCLEOTIDE SEQUENCE [LARGE SCALE GENOMIC DNA]</scope>
    <source>
        <strain evidence="3">SNU_AA5</strain>
        <tissue evidence="3">Soma without cirri and trophi</tissue>
    </source>
</reference>
<dbReference type="InterPro" id="IPR050801">
    <property type="entry name" value="Ca-Dep_Lectins_ImmuneDev"/>
</dbReference>
<dbReference type="InterPro" id="IPR001304">
    <property type="entry name" value="C-type_lectin-like"/>
</dbReference>
<evidence type="ECO:0000256" key="1">
    <source>
        <dbReference type="SAM" id="MobiDB-lite"/>
    </source>
</evidence>
<evidence type="ECO:0000313" key="3">
    <source>
        <dbReference type="EMBL" id="KAF0304052.1"/>
    </source>
</evidence>
<proteinExistence type="predicted"/>
<dbReference type="PROSITE" id="PS50041">
    <property type="entry name" value="C_TYPE_LECTIN_2"/>
    <property type="match status" value="1"/>
</dbReference>
<feature type="compositionally biased region" description="Basic and acidic residues" evidence="1">
    <location>
        <begin position="47"/>
        <end position="64"/>
    </location>
</feature>
<feature type="region of interest" description="Disordered" evidence="1">
    <location>
        <begin position="40"/>
        <end position="64"/>
    </location>
</feature>
<dbReference type="AlphaFoldDB" id="A0A6A4WN26"/>
<dbReference type="EMBL" id="VIIS01000879">
    <property type="protein sequence ID" value="KAF0304052.1"/>
    <property type="molecule type" value="Genomic_DNA"/>
</dbReference>